<accession>A0A2P2BP32</accession>
<feature type="transmembrane region" description="Helical" evidence="1">
    <location>
        <begin position="5"/>
        <end position="25"/>
    </location>
</feature>
<reference evidence="2 3" key="1">
    <citation type="submission" date="2014-09" db="EMBL/GenBank/DDBJ databases">
        <authorList>
            <person name="Hornung B.V."/>
        </authorList>
    </citation>
    <scope>NUCLEOTIDE SEQUENCE [LARGE SCALE GENOMIC DNA]</scope>
    <source>
        <strain evidence="2 3">FRIFI</strain>
    </source>
</reference>
<dbReference type="AlphaFoldDB" id="A0A2P2BP32"/>
<dbReference type="Proteomes" id="UP000245695">
    <property type="component" value="Chromosome 1"/>
</dbReference>
<dbReference type="EMBL" id="LN650648">
    <property type="protein sequence ID" value="CEI72135.1"/>
    <property type="molecule type" value="Genomic_DNA"/>
</dbReference>
<keyword evidence="1" id="KW-0812">Transmembrane</keyword>
<protein>
    <submittedName>
        <fullName evidence="2">Uncharacterized protein</fullName>
    </submittedName>
</protein>
<dbReference type="RefSeq" id="WP_092927106.1">
    <property type="nucleotide sequence ID" value="NZ_FJTZ01000012.1"/>
</dbReference>
<name>A0A2P2BP32_9FIRM</name>
<proteinExistence type="predicted"/>
<evidence type="ECO:0000313" key="2">
    <source>
        <dbReference type="EMBL" id="CEI72135.1"/>
    </source>
</evidence>
<gene>
    <name evidence="2" type="ORF">FRIFI_0588</name>
</gene>
<feature type="transmembrane region" description="Helical" evidence="1">
    <location>
        <begin position="37"/>
        <end position="56"/>
    </location>
</feature>
<evidence type="ECO:0000256" key="1">
    <source>
        <dbReference type="SAM" id="Phobius"/>
    </source>
</evidence>
<keyword evidence="3" id="KW-1185">Reference proteome</keyword>
<organism evidence="2 3">
    <name type="scientific">Romboutsia hominis</name>
    <dbReference type="NCBI Taxonomy" id="1507512"/>
    <lineage>
        <taxon>Bacteria</taxon>
        <taxon>Bacillati</taxon>
        <taxon>Bacillota</taxon>
        <taxon>Clostridia</taxon>
        <taxon>Peptostreptococcales</taxon>
        <taxon>Peptostreptococcaceae</taxon>
        <taxon>Romboutsia</taxon>
    </lineage>
</organism>
<sequence length="63" mass="7216">MKKIVFRWIVFLTVPSIVLVTYVLSTRVGVKSYEIEFLIMLGLFLGIIIGGVYEGIRIIKLKK</sequence>
<keyword evidence="1" id="KW-0472">Membrane</keyword>
<evidence type="ECO:0000313" key="3">
    <source>
        <dbReference type="Proteomes" id="UP000245695"/>
    </source>
</evidence>
<dbReference type="KEGG" id="rhom:FRIFI_0588"/>
<keyword evidence="1" id="KW-1133">Transmembrane helix</keyword>